<dbReference type="Pfam" id="PF08100">
    <property type="entry name" value="Dimerisation"/>
    <property type="match status" value="1"/>
</dbReference>
<evidence type="ECO:0000313" key="7">
    <source>
        <dbReference type="EMBL" id="CAK9067792.1"/>
    </source>
</evidence>
<evidence type="ECO:0000256" key="1">
    <source>
        <dbReference type="ARBA" id="ARBA00022603"/>
    </source>
</evidence>
<keyword evidence="2" id="KW-0808">Transferase</keyword>
<sequence>MRCWILRRTWWTFIAMWGRANVGILALWLGRGRVNIALGEKEEPQIWRFGWSVDILQDPGEPDPENQEDNKENEPPQDGEETIEPENGGQSSFAPAGGGVPADSSHESPEATGEEVREDNPEALQQPEARAVVKTWAAQPRPPGDGDEEHIQNVMKLACEGRVEALRPEMSPDTELRHGAVDGEVRPGTSGTEEMEPSRTKGHLLKGSVEVFMVKDNSWSTEELVGASFAARGVRRSGARKSHQASPTWADPSVAMVGADTDPARPSPLRRAGTVARQLLAAPVASDDVDLDEVAYGFMASQALFCALELGIFDHLASAGKMKVEDLSKVLKIPPTRLQTLLTALTAAKCLRLTSGSYSNSPKLGQDRWVSSESWRNVSKFMVSSSKAFYGDYLKYQIGRLFYARMGQLLPVLKGEETLNYSGWFSDPEVAASYTMAQHNGSLATAKALFRRVSLDHVQRMLDVGGGSGAFSVTAVQRVPSLFATVLELPAVCAEGRRLTAAAGPAAARVEFRALDATEPTRWPVEEASQDLVLMSYLCGSIPEEALLPLYRNAFGALRPGGRLVVHDFMVEDSKDGPALGAYWALQHVTVNPQGLGLTPSGVAERLAAAGFEVLEQSDLIARMTKVVVGRKPE</sequence>
<dbReference type="InterPro" id="IPR001077">
    <property type="entry name" value="COMT_C"/>
</dbReference>
<gene>
    <name evidence="7" type="ORF">CCMP2556_LOCUS33305</name>
</gene>
<dbReference type="CDD" id="cd02440">
    <property type="entry name" value="AdoMet_MTases"/>
    <property type="match status" value="1"/>
</dbReference>
<evidence type="ECO:0000256" key="3">
    <source>
        <dbReference type="ARBA" id="ARBA00022691"/>
    </source>
</evidence>
<dbReference type="InterPro" id="IPR036388">
    <property type="entry name" value="WH-like_DNA-bd_sf"/>
</dbReference>
<dbReference type="InterPro" id="IPR016461">
    <property type="entry name" value="COMT-like"/>
</dbReference>
<feature type="domain" description="O-methyltransferase C-terminal" evidence="5">
    <location>
        <begin position="425"/>
        <end position="612"/>
    </location>
</feature>
<keyword evidence="3" id="KW-0949">S-adenosyl-L-methionine</keyword>
<dbReference type="InterPro" id="IPR012967">
    <property type="entry name" value="COMT_dimerisation"/>
</dbReference>
<dbReference type="Gene3D" id="1.10.10.10">
    <property type="entry name" value="Winged helix-like DNA-binding domain superfamily/Winged helix DNA-binding domain"/>
    <property type="match status" value="1"/>
</dbReference>
<dbReference type="PROSITE" id="PS51683">
    <property type="entry name" value="SAM_OMT_II"/>
    <property type="match status" value="1"/>
</dbReference>
<evidence type="ECO:0000256" key="2">
    <source>
        <dbReference type="ARBA" id="ARBA00022679"/>
    </source>
</evidence>
<dbReference type="Pfam" id="PF00891">
    <property type="entry name" value="Methyltransf_2"/>
    <property type="match status" value="1"/>
</dbReference>
<dbReference type="SUPFAM" id="SSF53335">
    <property type="entry name" value="S-adenosyl-L-methionine-dependent methyltransferases"/>
    <property type="match status" value="1"/>
</dbReference>
<dbReference type="SUPFAM" id="SSF46785">
    <property type="entry name" value="Winged helix' DNA-binding domain"/>
    <property type="match status" value="1"/>
</dbReference>
<feature type="compositionally biased region" description="Basic and acidic residues" evidence="4">
    <location>
        <begin position="104"/>
        <end position="120"/>
    </location>
</feature>
<keyword evidence="8" id="KW-1185">Reference proteome</keyword>
<feature type="compositionally biased region" description="Acidic residues" evidence="4">
    <location>
        <begin position="75"/>
        <end position="84"/>
    </location>
</feature>
<dbReference type="InterPro" id="IPR036390">
    <property type="entry name" value="WH_DNA-bd_sf"/>
</dbReference>
<protein>
    <submittedName>
        <fullName evidence="7">Uncharacterized protein</fullName>
    </submittedName>
</protein>
<dbReference type="Gene3D" id="3.40.50.150">
    <property type="entry name" value="Vaccinia Virus protein VP39"/>
    <property type="match status" value="1"/>
</dbReference>
<name>A0ABP0NX79_9DINO</name>
<dbReference type="Proteomes" id="UP001642484">
    <property type="component" value="Unassembled WGS sequence"/>
</dbReference>
<feature type="region of interest" description="Disordered" evidence="4">
    <location>
        <begin position="235"/>
        <end position="267"/>
    </location>
</feature>
<accession>A0ABP0NX79</accession>
<dbReference type="PANTHER" id="PTHR43712:SF2">
    <property type="entry name" value="O-METHYLTRANSFERASE CICE"/>
    <property type="match status" value="1"/>
</dbReference>
<dbReference type="InterPro" id="IPR029063">
    <property type="entry name" value="SAM-dependent_MTases_sf"/>
</dbReference>
<feature type="domain" description="O-methyltransferase dimerisation" evidence="6">
    <location>
        <begin position="293"/>
        <end position="362"/>
    </location>
</feature>
<evidence type="ECO:0000313" key="8">
    <source>
        <dbReference type="Proteomes" id="UP001642484"/>
    </source>
</evidence>
<keyword evidence="1" id="KW-0489">Methyltransferase</keyword>
<evidence type="ECO:0000259" key="6">
    <source>
        <dbReference type="Pfam" id="PF08100"/>
    </source>
</evidence>
<evidence type="ECO:0000259" key="5">
    <source>
        <dbReference type="Pfam" id="PF00891"/>
    </source>
</evidence>
<evidence type="ECO:0000256" key="4">
    <source>
        <dbReference type="SAM" id="MobiDB-lite"/>
    </source>
</evidence>
<feature type="region of interest" description="Disordered" evidence="4">
    <location>
        <begin position="55"/>
        <end position="124"/>
    </location>
</feature>
<reference evidence="7 8" key="1">
    <citation type="submission" date="2024-02" db="EMBL/GenBank/DDBJ databases">
        <authorList>
            <person name="Chen Y."/>
            <person name="Shah S."/>
            <person name="Dougan E. K."/>
            <person name="Thang M."/>
            <person name="Chan C."/>
        </authorList>
    </citation>
    <scope>NUCLEOTIDE SEQUENCE [LARGE SCALE GENOMIC DNA]</scope>
</reference>
<proteinExistence type="predicted"/>
<feature type="region of interest" description="Disordered" evidence="4">
    <location>
        <begin position="179"/>
        <end position="199"/>
    </location>
</feature>
<dbReference type="EMBL" id="CAXAMN010022251">
    <property type="protein sequence ID" value="CAK9067792.1"/>
    <property type="molecule type" value="Genomic_DNA"/>
</dbReference>
<organism evidence="7 8">
    <name type="scientific">Durusdinium trenchii</name>
    <dbReference type="NCBI Taxonomy" id="1381693"/>
    <lineage>
        <taxon>Eukaryota</taxon>
        <taxon>Sar</taxon>
        <taxon>Alveolata</taxon>
        <taxon>Dinophyceae</taxon>
        <taxon>Suessiales</taxon>
        <taxon>Symbiodiniaceae</taxon>
        <taxon>Durusdinium</taxon>
    </lineage>
</organism>
<comment type="caution">
    <text evidence="7">The sequence shown here is derived from an EMBL/GenBank/DDBJ whole genome shotgun (WGS) entry which is preliminary data.</text>
</comment>
<dbReference type="PANTHER" id="PTHR43712">
    <property type="entry name" value="PUTATIVE (AFU_ORTHOLOGUE AFUA_4G14580)-RELATED"/>
    <property type="match status" value="1"/>
</dbReference>